<evidence type="ECO:0000256" key="7">
    <source>
        <dbReference type="ARBA" id="ARBA00022723"/>
    </source>
</evidence>
<comment type="pathway">
    <text evidence="18">Nucleotide-sugar biosynthesis; UDP-N-acetyl-alpha-D-glucosamine biosynthesis; N-acetyl-alpha-D-glucosamine 1-phosphate from alpha-D-glucosamine 6-phosphate (route II): step 2/2.</text>
</comment>
<evidence type="ECO:0000256" key="8">
    <source>
        <dbReference type="ARBA" id="ARBA00022737"/>
    </source>
</evidence>
<feature type="domain" description="Mannose-1-phosphate guanyltransferase C-terminal" evidence="20">
    <location>
        <begin position="270"/>
        <end position="345"/>
    </location>
</feature>
<dbReference type="AlphaFoldDB" id="A0A4D6XI02"/>
<feature type="binding site" evidence="18">
    <location>
        <begin position="386"/>
        <end position="387"/>
    </location>
    <ligand>
        <name>acetyl-CoA</name>
        <dbReference type="ChEBI" id="CHEBI:57288"/>
    </ligand>
</feature>
<dbReference type="InterPro" id="IPR025877">
    <property type="entry name" value="MobA-like_NTP_Trfase"/>
</dbReference>
<dbReference type="GO" id="GO:0000902">
    <property type="term" value="P:cell morphogenesis"/>
    <property type="evidence" value="ECO:0007669"/>
    <property type="project" value="UniProtKB-UniRule"/>
</dbReference>
<feature type="binding site" evidence="18">
    <location>
        <begin position="103"/>
        <end position="105"/>
    </location>
    <ligand>
        <name>UDP-N-acetyl-alpha-D-glucosamine</name>
        <dbReference type="ChEBI" id="CHEBI:57705"/>
    </ligand>
</feature>
<feature type="binding site" evidence="18">
    <location>
        <position position="140"/>
    </location>
    <ligand>
        <name>UDP-N-acetyl-alpha-D-glucosamine</name>
        <dbReference type="ChEBI" id="CHEBI:57705"/>
    </ligand>
</feature>
<keyword evidence="6 18" id="KW-0548">Nucleotidyltransferase</keyword>
<dbReference type="CDD" id="cd02540">
    <property type="entry name" value="GT2_GlmU_N_bac"/>
    <property type="match status" value="1"/>
</dbReference>
<dbReference type="InterPro" id="IPR011004">
    <property type="entry name" value="Trimer_LpxA-like_sf"/>
</dbReference>
<feature type="region of interest" description="N-acetyltransferase" evidence="18">
    <location>
        <begin position="251"/>
        <end position="458"/>
    </location>
</feature>
<dbReference type="GO" id="GO:0000287">
    <property type="term" value="F:magnesium ion binding"/>
    <property type="evidence" value="ECO:0007669"/>
    <property type="project" value="UniProtKB-UniRule"/>
</dbReference>
<evidence type="ECO:0000256" key="4">
    <source>
        <dbReference type="ARBA" id="ARBA00022490"/>
    </source>
</evidence>
<feature type="region of interest" description="Pyrophosphorylase" evidence="18">
    <location>
        <begin position="1"/>
        <end position="229"/>
    </location>
</feature>
<dbReference type="PANTHER" id="PTHR43584">
    <property type="entry name" value="NUCLEOTIDYL TRANSFERASE"/>
    <property type="match status" value="1"/>
</dbReference>
<evidence type="ECO:0000313" key="21">
    <source>
        <dbReference type="EMBL" id="QCI15733.1"/>
    </source>
</evidence>
<dbReference type="GO" id="GO:0008360">
    <property type="term" value="P:regulation of cell shape"/>
    <property type="evidence" value="ECO:0007669"/>
    <property type="project" value="UniProtKB-KW"/>
</dbReference>
<dbReference type="InterPro" id="IPR001451">
    <property type="entry name" value="Hexapep"/>
</dbReference>
<evidence type="ECO:0000256" key="13">
    <source>
        <dbReference type="ARBA" id="ARBA00023315"/>
    </source>
</evidence>
<feature type="binding site" evidence="18">
    <location>
        <position position="227"/>
    </location>
    <ligand>
        <name>UDP-N-acetyl-alpha-D-glucosamine</name>
        <dbReference type="ChEBI" id="CHEBI:57705"/>
    </ligand>
</feature>
<feature type="binding site" evidence="18">
    <location>
        <position position="154"/>
    </location>
    <ligand>
        <name>UDP-N-acetyl-alpha-D-glucosamine</name>
        <dbReference type="ChEBI" id="CHEBI:57705"/>
    </ligand>
</feature>
<keyword evidence="13 18" id="KW-0012">Acyltransferase</keyword>
<evidence type="ECO:0000313" key="22">
    <source>
        <dbReference type="Proteomes" id="UP000298654"/>
    </source>
</evidence>
<dbReference type="GO" id="GO:0009245">
    <property type="term" value="P:lipid A biosynthetic process"/>
    <property type="evidence" value="ECO:0007669"/>
    <property type="project" value="UniProtKB-UniRule"/>
</dbReference>
<evidence type="ECO:0000256" key="2">
    <source>
        <dbReference type="ARBA" id="ARBA00007707"/>
    </source>
</evidence>
<reference evidence="21 22" key="1">
    <citation type="submission" date="2018-12" db="EMBL/GenBank/DDBJ databases">
        <authorList>
            <person name="Chong R.A."/>
        </authorList>
    </citation>
    <scope>NUCLEOTIDE SEQUENCE [LARGE SCALE GENOMIC DNA]</scope>
    <source>
        <strain evidence="21 22">Aar</strain>
    </source>
</reference>
<comment type="caution">
    <text evidence="18">Lacks conserved residue(s) required for the propagation of feature annotation.</text>
</comment>
<dbReference type="Pfam" id="PF25087">
    <property type="entry name" value="GMPPB_C"/>
    <property type="match status" value="1"/>
</dbReference>
<keyword evidence="10 18" id="KW-0133">Cell shape</keyword>
<keyword evidence="5 18" id="KW-0808">Transferase</keyword>
<comment type="pathway">
    <text evidence="18">Bacterial outer membrane biogenesis; LPS lipid A biosynthesis.</text>
</comment>
<protein>
    <recommendedName>
        <fullName evidence="18">Bifunctional protein GlmU</fullName>
    </recommendedName>
    <domain>
        <recommendedName>
            <fullName evidence="18">UDP-N-acetylglucosamine pyrophosphorylase</fullName>
            <ecNumber evidence="18">2.7.7.23</ecNumber>
        </recommendedName>
        <alternativeName>
            <fullName evidence="18">N-acetylglucosamine-1-phosphate uridyltransferase</fullName>
        </alternativeName>
    </domain>
    <domain>
        <recommendedName>
            <fullName evidence="18">Glucosamine-1-phosphate N-acetyltransferase</fullName>
            <ecNumber evidence="18">2.3.1.157</ecNumber>
        </recommendedName>
    </domain>
</protein>
<dbReference type="HAMAP" id="MF_01631">
    <property type="entry name" value="GlmU"/>
    <property type="match status" value="1"/>
</dbReference>
<dbReference type="GO" id="GO:0005737">
    <property type="term" value="C:cytoplasm"/>
    <property type="evidence" value="ECO:0007669"/>
    <property type="project" value="UniProtKB-SubCell"/>
</dbReference>
<organism evidence="21 22">
    <name type="scientific">Buchnera aphidicola</name>
    <name type="common">Artemisaphis artemisicola</name>
    <dbReference type="NCBI Taxonomy" id="1241836"/>
    <lineage>
        <taxon>Bacteria</taxon>
        <taxon>Pseudomonadati</taxon>
        <taxon>Pseudomonadota</taxon>
        <taxon>Gammaproteobacteria</taxon>
        <taxon>Enterobacterales</taxon>
        <taxon>Erwiniaceae</taxon>
        <taxon>Buchnera</taxon>
    </lineage>
</organism>
<feature type="domain" description="MobA-like NTP transferase" evidence="19">
    <location>
        <begin position="8"/>
        <end position="118"/>
    </location>
</feature>
<feature type="binding site" evidence="18">
    <location>
        <position position="380"/>
    </location>
    <ligand>
        <name>acetyl-CoA</name>
        <dbReference type="ChEBI" id="CHEBI:57288"/>
    </ligand>
</feature>
<feature type="region of interest" description="Linker" evidence="18">
    <location>
        <begin position="230"/>
        <end position="250"/>
    </location>
</feature>
<evidence type="ECO:0000256" key="9">
    <source>
        <dbReference type="ARBA" id="ARBA00022842"/>
    </source>
</evidence>
<feature type="binding site" evidence="18">
    <location>
        <begin position="81"/>
        <end position="82"/>
    </location>
    <ligand>
        <name>UDP-N-acetyl-alpha-D-glucosamine</name>
        <dbReference type="ChEBI" id="CHEBI:57705"/>
    </ligand>
</feature>
<comment type="similarity">
    <text evidence="2 18">In the C-terminal section; belongs to the transferase hexapeptide repeat family.</text>
</comment>
<proteinExistence type="inferred from homology"/>
<dbReference type="InterPro" id="IPR018357">
    <property type="entry name" value="Hexapep_transf_CS"/>
</dbReference>
<comment type="similarity">
    <text evidence="3 18">In the N-terminal section; belongs to the N-acetylglucosamine-1-phosphate uridyltransferase family.</text>
</comment>
<dbReference type="Pfam" id="PF12804">
    <property type="entry name" value="NTP_transf_3"/>
    <property type="match status" value="1"/>
</dbReference>
<dbReference type="CDD" id="cd03353">
    <property type="entry name" value="LbH_GlmU_C"/>
    <property type="match status" value="1"/>
</dbReference>
<dbReference type="SUPFAM" id="SSF53448">
    <property type="entry name" value="Nucleotide-diphospho-sugar transferases"/>
    <property type="match status" value="1"/>
</dbReference>
<dbReference type="OrthoDB" id="9775031at2"/>
<keyword evidence="7 18" id="KW-0479">Metal-binding</keyword>
<dbReference type="Gene3D" id="2.160.10.10">
    <property type="entry name" value="Hexapeptide repeat proteins"/>
    <property type="match status" value="1"/>
</dbReference>
<feature type="binding site" evidence="18">
    <location>
        <position position="351"/>
    </location>
    <ligand>
        <name>UDP-N-acetyl-alpha-D-glucosamine</name>
        <dbReference type="ChEBI" id="CHEBI:57705"/>
    </ligand>
</feature>
<evidence type="ECO:0000259" key="20">
    <source>
        <dbReference type="Pfam" id="PF25087"/>
    </source>
</evidence>
<feature type="binding site" evidence="18">
    <location>
        <position position="227"/>
    </location>
    <ligand>
        <name>Mg(2+)</name>
        <dbReference type="ChEBI" id="CHEBI:18420"/>
    </ligand>
</feature>
<dbReference type="PROSITE" id="PS00101">
    <property type="entry name" value="HEXAPEP_TRANSFERASES"/>
    <property type="match status" value="1"/>
</dbReference>
<evidence type="ECO:0000256" key="14">
    <source>
        <dbReference type="ARBA" id="ARBA00023316"/>
    </source>
</evidence>
<dbReference type="GO" id="GO:0009252">
    <property type="term" value="P:peptidoglycan biosynthetic process"/>
    <property type="evidence" value="ECO:0007669"/>
    <property type="project" value="UniProtKB-UniRule"/>
</dbReference>
<comment type="catalytic activity">
    <reaction evidence="16 18">
        <text>N-acetyl-alpha-D-glucosamine 1-phosphate + UTP + H(+) = UDP-N-acetyl-alpha-D-glucosamine + diphosphate</text>
        <dbReference type="Rhea" id="RHEA:13509"/>
        <dbReference type="ChEBI" id="CHEBI:15378"/>
        <dbReference type="ChEBI" id="CHEBI:33019"/>
        <dbReference type="ChEBI" id="CHEBI:46398"/>
        <dbReference type="ChEBI" id="CHEBI:57705"/>
        <dbReference type="ChEBI" id="CHEBI:57776"/>
        <dbReference type="EC" id="2.7.7.23"/>
    </reaction>
</comment>
<evidence type="ECO:0000256" key="17">
    <source>
        <dbReference type="ARBA" id="ARBA00049628"/>
    </source>
</evidence>
<dbReference type="Proteomes" id="UP000298654">
    <property type="component" value="Chromosome"/>
</dbReference>
<keyword evidence="14 18" id="KW-0961">Cell wall biogenesis/degradation</keyword>
<dbReference type="GO" id="GO:0016020">
    <property type="term" value="C:membrane"/>
    <property type="evidence" value="ECO:0007669"/>
    <property type="project" value="GOC"/>
</dbReference>
<comment type="function">
    <text evidence="17 18">Catalyzes the last two sequential reactions in the de novo biosynthetic pathway for UDP-N-acetylglucosamine (UDP-GlcNAc). The C-terminal domain catalyzes the transfer of acetyl group from acetyl coenzyme A to glucosamine-1-phosphate (GlcN-1-P) to produce N-acetylglucosamine-1-phosphate (GlcNAc-1-P), which is converted into UDP-GlcNAc by the transfer of uridine 5-monophosphate (from uridine 5-triphosphate), a reaction catalyzed by the N-terminal domain.</text>
</comment>
<dbReference type="GO" id="GO:0003977">
    <property type="term" value="F:UDP-N-acetylglucosamine diphosphorylase activity"/>
    <property type="evidence" value="ECO:0007669"/>
    <property type="project" value="UniProtKB-UniRule"/>
</dbReference>
<keyword evidence="9 18" id="KW-0460">Magnesium</keyword>
<dbReference type="UniPathway" id="UPA00113">
    <property type="reaction ID" value="UER00532"/>
</dbReference>
<comment type="subcellular location">
    <subcellularLocation>
        <location evidence="1 18">Cytoplasm</location>
    </subcellularLocation>
</comment>
<evidence type="ECO:0000256" key="10">
    <source>
        <dbReference type="ARBA" id="ARBA00022960"/>
    </source>
</evidence>
<evidence type="ECO:0000256" key="11">
    <source>
        <dbReference type="ARBA" id="ARBA00022984"/>
    </source>
</evidence>
<accession>A0A4D6XI02</accession>
<feature type="binding site" evidence="18">
    <location>
        <position position="333"/>
    </location>
    <ligand>
        <name>UDP-N-acetyl-alpha-D-glucosamine</name>
        <dbReference type="ChEBI" id="CHEBI:57705"/>
    </ligand>
</feature>
<keyword evidence="11 18" id="KW-0573">Peptidoglycan synthesis</keyword>
<dbReference type="GO" id="GO:0019134">
    <property type="term" value="F:glucosamine-1-phosphate N-acetyltransferase activity"/>
    <property type="evidence" value="ECO:0007669"/>
    <property type="project" value="UniProtKB-UniRule"/>
</dbReference>
<dbReference type="SUPFAM" id="SSF51161">
    <property type="entry name" value="Trimeric LpxA-like enzymes"/>
    <property type="match status" value="1"/>
</dbReference>
<feature type="binding site" evidence="18">
    <location>
        <begin position="11"/>
        <end position="14"/>
    </location>
    <ligand>
        <name>UDP-N-acetyl-alpha-D-glucosamine</name>
        <dbReference type="ChEBI" id="CHEBI:57705"/>
    </ligand>
</feature>
<evidence type="ECO:0000256" key="12">
    <source>
        <dbReference type="ARBA" id="ARBA00023268"/>
    </source>
</evidence>
<feature type="binding site" evidence="18">
    <location>
        <position position="377"/>
    </location>
    <ligand>
        <name>UDP-N-acetyl-alpha-D-glucosamine</name>
        <dbReference type="ChEBI" id="CHEBI:57705"/>
    </ligand>
</feature>
<dbReference type="InterPro" id="IPR050065">
    <property type="entry name" value="GlmU-like"/>
</dbReference>
<dbReference type="UniPathway" id="UPA00973"/>
<evidence type="ECO:0000256" key="18">
    <source>
        <dbReference type="HAMAP-Rule" id="MF_01631"/>
    </source>
</evidence>
<keyword evidence="12 18" id="KW-0511">Multifunctional enzyme</keyword>
<feature type="binding site" evidence="18">
    <location>
        <position position="105"/>
    </location>
    <ligand>
        <name>Mg(2+)</name>
        <dbReference type="ChEBI" id="CHEBI:18420"/>
    </ligand>
</feature>
<dbReference type="InterPro" id="IPR038009">
    <property type="entry name" value="GlmU_C_LbH"/>
</dbReference>
<evidence type="ECO:0000259" key="19">
    <source>
        <dbReference type="Pfam" id="PF12804"/>
    </source>
</evidence>
<dbReference type="PANTHER" id="PTHR43584:SF3">
    <property type="entry name" value="BIFUNCTIONAL PROTEIN GLMU"/>
    <property type="match status" value="1"/>
</dbReference>
<name>A0A4D6XI02_9GAMM</name>
<dbReference type="InterPro" id="IPR029044">
    <property type="entry name" value="Nucleotide-diphossugar_trans"/>
</dbReference>
<gene>
    <name evidence="18 21" type="primary">glmU</name>
    <name evidence="21" type="ORF">D9V59_00135</name>
</gene>
<dbReference type="EC" id="2.3.1.157" evidence="18"/>
<sequence length="458" mass="51291">MSKKNTIVIILAAGRGTRMKSNYPKVLHFLGGQTILEHVIQTAQSIQPKKIIIVYNNKKKFFLSQKYNITIEWIIQKKPKGTGHAILLAIKKILNNENILVLYGDMPFISTQSIKKLQYSQKTSTISLLTMKVQNPNGYGRIIRKKEKIIGIIEEKDANFIQKKIKEIYSGVFITNNLDLKRWLGKINNKNKQKEFYATDIISLAHLEGGIIKTVKPLNNQEILGINNKLQLSFLEDILQKKQINILLLSGVTLKDPSHFILRGTLKHGKNIEIDTGVILEKNVILGDNITIGAGCIIRNSIIDSQTDIKAYTIIENAKIGKNCIIGPFSHLRSNTLLDKDVQIGNFVEIKSSIIKTKSKAKHLSYIGDSEIGSKVNIGAGSITCNYDGANKFKTIIGNNVLVGSNTELIAPIKIANNTTIAAGTTLTKDVNTSCLVYNEKKQKYKKNWMRPSKFYQK</sequence>
<dbReference type="InterPro" id="IPR005882">
    <property type="entry name" value="Bifunctional_GlmU"/>
</dbReference>
<feature type="binding site" evidence="18">
    <location>
        <position position="405"/>
    </location>
    <ligand>
        <name>acetyl-CoA</name>
        <dbReference type="ChEBI" id="CHEBI:57288"/>
    </ligand>
</feature>
<evidence type="ECO:0000256" key="5">
    <source>
        <dbReference type="ARBA" id="ARBA00022679"/>
    </source>
</evidence>
<comment type="catalytic activity">
    <reaction evidence="15 18">
        <text>alpha-D-glucosamine 1-phosphate + acetyl-CoA = N-acetyl-alpha-D-glucosamine 1-phosphate + CoA + H(+)</text>
        <dbReference type="Rhea" id="RHEA:13725"/>
        <dbReference type="ChEBI" id="CHEBI:15378"/>
        <dbReference type="ChEBI" id="CHEBI:57287"/>
        <dbReference type="ChEBI" id="CHEBI:57288"/>
        <dbReference type="ChEBI" id="CHEBI:57776"/>
        <dbReference type="ChEBI" id="CHEBI:58516"/>
        <dbReference type="EC" id="2.3.1.157"/>
    </reaction>
</comment>
<comment type="pathway">
    <text evidence="18">Nucleotide-sugar biosynthesis; UDP-N-acetyl-alpha-D-glucosamine biosynthesis; UDP-N-acetyl-alpha-D-glucosamine from N-acetyl-alpha-D-glucosamine 1-phosphate: step 1/1.</text>
</comment>
<dbReference type="RefSeq" id="WP_158363922.1">
    <property type="nucleotide sequence ID" value="NZ_CP034900.1"/>
</dbReference>
<keyword evidence="4 18" id="KW-0963">Cytoplasm</keyword>
<dbReference type="GO" id="GO:0006048">
    <property type="term" value="P:UDP-N-acetylglucosamine biosynthetic process"/>
    <property type="evidence" value="ECO:0007669"/>
    <property type="project" value="UniProtKB-UniPathway"/>
</dbReference>
<dbReference type="InterPro" id="IPR056729">
    <property type="entry name" value="GMPPB_C"/>
</dbReference>
<dbReference type="EC" id="2.7.7.23" evidence="18"/>
<evidence type="ECO:0000256" key="15">
    <source>
        <dbReference type="ARBA" id="ARBA00048247"/>
    </source>
</evidence>
<dbReference type="NCBIfam" id="TIGR01173">
    <property type="entry name" value="glmU"/>
    <property type="match status" value="1"/>
</dbReference>
<feature type="active site" description="Proton acceptor" evidence="18">
    <location>
        <position position="363"/>
    </location>
</feature>
<evidence type="ECO:0000256" key="16">
    <source>
        <dbReference type="ARBA" id="ARBA00048493"/>
    </source>
</evidence>
<comment type="cofactor">
    <cofactor evidence="18">
        <name>Mg(2+)</name>
        <dbReference type="ChEBI" id="CHEBI:18420"/>
    </cofactor>
    <text evidence="18">Binds 1 Mg(2+) ion per subunit.</text>
</comment>
<feature type="binding site" evidence="18">
    <location>
        <position position="423"/>
    </location>
    <ligand>
        <name>acetyl-CoA</name>
        <dbReference type="ChEBI" id="CHEBI:57288"/>
    </ligand>
</feature>
<dbReference type="Gene3D" id="3.90.550.10">
    <property type="entry name" value="Spore Coat Polysaccharide Biosynthesis Protein SpsA, Chain A"/>
    <property type="match status" value="1"/>
</dbReference>
<keyword evidence="8 18" id="KW-0677">Repeat</keyword>
<dbReference type="GO" id="GO:0071555">
    <property type="term" value="P:cell wall organization"/>
    <property type="evidence" value="ECO:0007669"/>
    <property type="project" value="UniProtKB-KW"/>
</dbReference>
<evidence type="ECO:0000256" key="3">
    <source>
        <dbReference type="ARBA" id="ARBA00007947"/>
    </source>
</evidence>
<feature type="binding site" evidence="18">
    <location>
        <position position="366"/>
    </location>
    <ligand>
        <name>UDP-N-acetyl-alpha-D-glucosamine</name>
        <dbReference type="ChEBI" id="CHEBI:57705"/>
    </ligand>
</feature>
<comment type="subunit">
    <text evidence="18">Homotrimer.</text>
</comment>
<evidence type="ECO:0000256" key="6">
    <source>
        <dbReference type="ARBA" id="ARBA00022695"/>
    </source>
</evidence>
<evidence type="ECO:0000256" key="1">
    <source>
        <dbReference type="ARBA" id="ARBA00004496"/>
    </source>
</evidence>
<dbReference type="Pfam" id="PF00132">
    <property type="entry name" value="Hexapep"/>
    <property type="match status" value="1"/>
</dbReference>
<feature type="binding site" evidence="18">
    <location>
        <position position="76"/>
    </location>
    <ligand>
        <name>UDP-N-acetyl-alpha-D-glucosamine</name>
        <dbReference type="ChEBI" id="CHEBI:57705"/>
    </ligand>
</feature>
<reference evidence="21 22" key="2">
    <citation type="submission" date="2019-05" db="EMBL/GenBank/DDBJ databases">
        <title>Genome evolution of the obligate endosymbiont Buchnera aphidicola.</title>
        <authorList>
            <person name="Moran N.A."/>
        </authorList>
    </citation>
    <scope>NUCLEOTIDE SEQUENCE [LARGE SCALE GENOMIC DNA]</scope>
    <source>
        <strain evidence="21 22">Aar</strain>
    </source>
</reference>
<feature type="binding site" evidence="18">
    <location>
        <position position="25"/>
    </location>
    <ligand>
        <name>UDP-N-acetyl-alpha-D-glucosamine</name>
        <dbReference type="ChEBI" id="CHEBI:57705"/>
    </ligand>
</feature>
<dbReference type="EMBL" id="CP034900">
    <property type="protein sequence ID" value="QCI15733.1"/>
    <property type="molecule type" value="Genomic_DNA"/>
</dbReference>